<comment type="caution">
    <text evidence="3">The sequence shown here is derived from an EMBL/GenBank/DDBJ whole genome shotgun (WGS) entry which is preliminary data.</text>
</comment>
<gene>
    <name evidence="3" type="ORF">F5050DRAFT_1032428</name>
</gene>
<dbReference type="EMBL" id="MU790913">
    <property type="protein sequence ID" value="KAJ3992016.1"/>
    <property type="molecule type" value="Genomic_DNA"/>
</dbReference>
<keyword evidence="4" id="KW-1185">Reference proteome</keyword>
<evidence type="ECO:0000313" key="3">
    <source>
        <dbReference type="EMBL" id="KAJ3992016.1"/>
    </source>
</evidence>
<reference evidence="3" key="1">
    <citation type="submission" date="2022-08" db="EMBL/GenBank/DDBJ databases">
        <authorList>
            <consortium name="DOE Joint Genome Institute"/>
            <person name="Min B."/>
            <person name="Riley R."/>
            <person name="Sierra-Patev S."/>
            <person name="Naranjo-Ortiz M."/>
            <person name="Looney B."/>
            <person name="Konkel Z."/>
            <person name="Slot J.C."/>
            <person name="Sakamoto Y."/>
            <person name="Steenwyk J.L."/>
            <person name="Rokas A."/>
            <person name="Carro J."/>
            <person name="Camarero S."/>
            <person name="Ferreira P."/>
            <person name="Molpeceres G."/>
            <person name="Ruiz-Duenas F.J."/>
            <person name="Serrano A."/>
            <person name="Henrissat B."/>
            <person name="Drula E."/>
            <person name="Hughes K.W."/>
            <person name="Mata J.L."/>
            <person name="Ishikawa N.K."/>
            <person name="Vargas-Isla R."/>
            <person name="Ushijima S."/>
            <person name="Smith C.A."/>
            <person name="Ahrendt S."/>
            <person name="Andreopoulos W."/>
            <person name="He G."/>
            <person name="Labutti K."/>
            <person name="Lipzen A."/>
            <person name="Ng V."/>
            <person name="Sandor L."/>
            <person name="Barry K."/>
            <person name="Martinez A.T."/>
            <person name="Xiao Y."/>
            <person name="Gibbons J.G."/>
            <person name="Terashima K."/>
            <person name="Hibbett D.S."/>
            <person name="Grigoriev I.V."/>
        </authorList>
    </citation>
    <scope>NUCLEOTIDE SEQUENCE</scope>
    <source>
        <strain evidence="3">TFB10827</strain>
    </source>
</reference>
<feature type="region of interest" description="Disordered" evidence="1">
    <location>
        <begin position="220"/>
        <end position="264"/>
    </location>
</feature>
<sequence length="264" mass="30821">MYLLSSPAHLFSMVLLSIVLGAMTMAVPLTVRDTDIGKWQWLSKRQVKYPKPIPVGLVRRKDASDASPAKVGTSLDSQEHWSLSITRRHSFHAVQEDGQWRVKEIISKKQVPLGLVLGTIEVDPNYSGSYYLKRMANLYSKITTITDDSNQFKALDHLIEFLTTTTFQGLTYKPREGDTDTWRKIFLAMTDYKKYLEEFPNVNERYTNRQYELEQLKEKQRIEDEEKEKQRIEDEQEKEKQRIEDEGKQRQRIKGQMDINSVLG</sequence>
<dbReference type="Proteomes" id="UP001163828">
    <property type="component" value="Unassembled WGS sequence"/>
</dbReference>
<feature type="compositionally biased region" description="Basic and acidic residues" evidence="1">
    <location>
        <begin position="220"/>
        <end position="249"/>
    </location>
</feature>
<organism evidence="3 4">
    <name type="scientific">Lentinula boryana</name>
    <dbReference type="NCBI Taxonomy" id="40481"/>
    <lineage>
        <taxon>Eukaryota</taxon>
        <taxon>Fungi</taxon>
        <taxon>Dikarya</taxon>
        <taxon>Basidiomycota</taxon>
        <taxon>Agaricomycotina</taxon>
        <taxon>Agaricomycetes</taxon>
        <taxon>Agaricomycetidae</taxon>
        <taxon>Agaricales</taxon>
        <taxon>Marasmiineae</taxon>
        <taxon>Omphalotaceae</taxon>
        <taxon>Lentinula</taxon>
    </lineage>
</organism>
<evidence type="ECO:0000256" key="2">
    <source>
        <dbReference type="SAM" id="SignalP"/>
    </source>
</evidence>
<name>A0ABQ8Q004_9AGAR</name>
<proteinExistence type="predicted"/>
<keyword evidence="2" id="KW-0732">Signal</keyword>
<evidence type="ECO:0000313" key="4">
    <source>
        <dbReference type="Proteomes" id="UP001163828"/>
    </source>
</evidence>
<feature type="signal peptide" evidence="2">
    <location>
        <begin position="1"/>
        <end position="26"/>
    </location>
</feature>
<feature type="chain" id="PRO_5047441118" evidence="2">
    <location>
        <begin position="27"/>
        <end position="264"/>
    </location>
</feature>
<accession>A0ABQ8Q004</accession>
<evidence type="ECO:0000256" key="1">
    <source>
        <dbReference type="SAM" id="MobiDB-lite"/>
    </source>
</evidence>
<protein>
    <submittedName>
        <fullName evidence="3">Uncharacterized protein</fullName>
    </submittedName>
</protein>